<evidence type="ECO:0000313" key="2">
    <source>
        <dbReference type="EMBL" id="SET99236.1"/>
    </source>
</evidence>
<dbReference type="Gene3D" id="3.40.50.720">
    <property type="entry name" value="NAD(P)-binding Rossmann-like Domain"/>
    <property type="match status" value="1"/>
</dbReference>
<keyword evidence="3" id="KW-1185">Reference proteome</keyword>
<dbReference type="SUPFAM" id="SSF51735">
    <property type="entry name" value="NAD(P)-binding Rossmann-fold domains"/>
    <property type="match status" value="1"/>
</dbReference>
<dbReference type="InterPro" id="IPR001509">
    <property type="entry name" value="Epimerase_deHydtase"/>
</dbReference>
<evidence type="ECO:0000313" key="3">
    <source>
        <dbReference type="Proteomes" id="UP000198507"/>
    </source>
</evidence>
<name>A0A1I0IS28_9ACTN</name>
<protein>
    <submittedName>
        <fullName evidence="2">Dihydroflavonol-4-reductase</fullName>
    </submittedName>
</protein>
<dbReference type="AlphaFoldDB" id="A0A1I0IS28"/>
<gene>
    <name evidence="2" type="ORF">SAMN04488546_4582</name>
</gene>
<dbReference type="PANTHER" id="PTHR48079">
    <property type="entry name" value="PROTEIN YEEZ"/>
    <property type="match status" value="1"/>
</dbReference>
<dbReference type="InterPro" id="IPR051783">
    <property type="entry name" value="NAD(P)-dependent_oxidoreduct"/>
</dbReference>
<dbReference type="Proteomes" id="UP000198507">
    <property type="component" value="Unassembled WGS sequence"/>
</dbReference>
<feature type="domain" description="NAD-dependent epimerase/dehydratase" evidence="1">
    <location>
        <begin position="4"/>
        <end position="230"/>
    </location>
</feature>
<organism evidence="2 3">
    <name type="scientific">Geodermatophilus poikilotrophus</name>
    <dbReference type="NCBI Taxonomy" id="1333667"/>
    <lineage>
        <taxon>Bacteria</taxon>
        <taxon>Bacillati</taxon>
        <taxon>Actinomycetota</taxon>
        <taxon>Actinomycetes</taxon>
        <taxon>Geodermatophilales</taxon>
        <taxon>Geodermatophilaceae</taxon>
        <taxon>Geodermatophilus</taxon>
    </lineage>
</organism>
<sequence length="341" mass="36197">MSGVLVTGATSFLGSHVVRRLNDRGVRPRVLELRDSDRRPLEQLDVEEAEGHLEDPAVVEAACAGVDTVLHTAFRVRMGGGARTVEEMRRVNVLGSERLLTAAAANGVRTAVVTSSALAIGVNRRPEALDESADPAEHAFPLPYAVLRGDAERASLALARPGFTVVAVCPSFTLGPDDPVGAPANGLVRALLTGRVRVRIPVGGFGCLDVRDFAAGMLLAAERGVSGRRYLLSGDNVTADGFLEQVAAIGGVDPPRLRAPVALLHAAVAVAGLVSRLRRKELPVAPEVLQLLGRYAWYDTTLARTELGWSPRPLTRTLEDTTAWLRAAGSQPHRSGRGARS</sequence>
<dbReference type="PANTHER" id="PTHR48079:SF6">
    <property type="entry name" value="NAD(P)-BINDING DOMAIN-CONTAINING PROTEIN-RELATED"/>
    <property type="match status" value="1"/>
</dbReference>
<dbReference type="RefSeq" id="WP_175486631.1">
    <property type="nucleotide sequence ID" value="NZ_FOIE01000014.1"/>
</dbReference>
<proteinExistence type="predicted"/>
<reference evidence="3" key="1">
    <citation type="submission" date="2016-10" db="EMBL/GenBank/DDBJ databases">
        <authorList>
            <person name="Varghese N."/>
            <person name="Submissions S."/>
        </authorList>
    </citation>
    <scope>NUCLEOTIDE SEQUENCE [LARGE SCALE GENOMIC DNA]</scope>
    <source>
        <strain evidence="3">DSM 44209</strain>
    </source>
</reference>
<dbReference type="EMBL" id="FOIE01000014">
    <property type="protein sequence ID" value="SET99236.1"/>
    <property type="molecule type" value="Genomic_DNA"/>
</dbReference>
<dbReference type="GO" id="GO:0004029">
    <property type="term" value="F:aldehyde dehydrogenase (NAD+) activity"/>
    <property type="evidence" value="ECO:0007669"/>
    <property type="project" value="TreeGrafter"/>
</dbReference>
<dbReference type="GO" id="GO:0005737">
    <property type="term" value="C:cytoplasm"/>
    <property type="evidence" value="ECO:0007669"/>
    <property type="project" value="TreeGrafter"/>
</dbReference>
<dbReference type="InterPro" id="IPR036291">
    <property type="entry name" value="NAD(P)-bd_dom_sf"/>
</dbReference>
<dbReference type="Pfam" id="PF01370">
    <property type="entry name" value="Epimerase"/>
    <property type="match status" value="1"/>
</dbReference>
<evidence type="ECO:0000259" key="1">
    <source>
        <dbReference type="Pfam" id="PF01370"/>
    </source>
</evidence>
<accession>A0A1I0IS28</accession>